<proteinExistence type="predicted"/>
<organism evidence="1 2">
    <name type="scientific">Acanthamoeba castellanii medusavirus J1</name>
    <dbReference type="NCBI Taxonomy" id="3114988"/>
    <lineage>
        <taxon>Viruses</taxon>
        <taxon>Varidnaviria</taxon>
        <taxon>Bamfordvirae</taxon>
        <taxon>Nucleocytoviricota</taxon>
        <taxon>Megaviricetes</taxon>
        <taxon>Mamonoviridae</taxon>
        <taxon>Medusavirus</taxon>
        <taxon>Medusavirus medusae</taxon>
    </lineage>
</organism>
<accession>A0A3T1CWI7</accession>
<dbReference type="KEGG" id="vg:80540540"/>
<evidence type="ECO:0000313" key="2">
    <source>
        <dbReference type="Proteomes" id="UP001161669"/>
    </source>
</evidence>
<dbReference type="EMBL" id="AP018495">
    <property type="protein sequence ID" value="BBI30188.1"/>
    <property type="molecule type" value="Genomic_DNA"/>
</dbReference>
<reference evidence="2" key="1">
    <citation type="journal article" date="2019" name="J. Virol.">
        <title>Medusavirus, a novel large DNA virus discovered from hot spring water.</title>
        <authorList>
            <person name="Yoshikawa G."/>
            <person name="Blanc-Mathieu R."/>
            <person name="Song C."/>
            <person name="Kayama Y."/>
            <person name="Mochizuki T."/>
            <person name="Murata K."/>
            <person name="Ogata H."/>
            <person name="Takemura M."/>
        </authorList>
    </citation>
    <scope>NUCLEOTIDE SEQUENCE [LARGE SCALE GENOMIC DNA]</scope>
</reference>
<evidence type="ECO:0000313" key="1">
    <source>
        <dbReference type="EMBL" id="BBI30188.1"/>
    </source>
</evidence>
<name>A0A3T1CWI7_9VIRU</name>
<protein>
    <submittedName>
        <fullName evidence="1">Uncharacterized protein</fullName>
    </submittedName>
</protein>
<sequence>MLFRINSTQQEELIKVIGPNRLIPDMVPSFVRLLEELCNDTHWDADTCNMVLSWIRDGMGYMLQKLFRDYYGGHPEFERVFRGNVYQRQPSVEEVRELGRLMEEAHDPLIVIERWKKDNPGFNLTIRSIADAAPHVVDEDGHGMMLFPRKF</sequence>
<keyword evidence="2" id="KW-1185">Reference proteome</keyword>
<dbReference type="Proteomes" id="UP001161669">
    <property type="component" value="Segment"/>
</dbReference>